<evidence type="ECO:0000313" key="11">
    <source>
        <dbReference type="EMBL" id="QMS85432.1"/>
    </source>
</evidence>
<dbReference type="AlphaFoldDB" id="A0A7L7KT25"/>
<accession>A0A7L7KT25</accession>
<comment type="function">
    <text evidence="8">This protein is a component of the acetyl coenzyme A carboxylase complex; first, biotin carboxylase catalyzes the carboxylation of the carrier protein and then the transcarboxylase transfers the carboxyl group to form malonyl-CoA.</text>
</comment>
<keyword evidence="5 8" id="KW-0443">Lipid metabolism</keyword>
<keyword evidence="12" id="KW-1185">Reference proteome</keyword>
<dbReference type="PROSITE" id="PS00188">
    <property type="entry name" value="BIOTIN"/>
    <property type="match status" value="1"/>
</dbReference>
<feature type="compositionally biased region" description="Polar residues" evidence="9">
    <location>
        <begin position="41"/>
        <end position="51"/>
    </location>
</feature>
<dbReference type="InterPro" id="IPR011053">
    <property type="entry name" value="Single_hybrid_motif"/>
</dbReference>
<dbReference type="EMBL" id="CP048914">
    <property type="protein sequence ID" value="QMS85432.1"/>
    <property type="molecule type" value="Genomic_DNA"/>
</dbReference>
<dbReference type="PROSITE" id="PS50968">
    <property type="entry name" value="BIOTINYL_LIPOYL"/>
    <property type="match status" value="1"/>
</dbReference>
<dbReference type="FunFam" id="2.40.50.100:FF:000003">
    <property type="entry name" value="Acetyl-CoA carboxylase biotin carboxyl carrier protein"/>
    <property type="match status" value="1"/>
</dbReference>
<comment type="pathway">
    <text evidence="1 8">Lipid metabolism; fatty acid biosynthesis.</text>
</comment>
<dbReference type="GO" id="GO:0006633">
    <property type="term" value="P:fatty acid biosynthetic process"/>
    <property type="evidence" value="ECO:0007669"/>
    <property type="project" value="UniProtKB-UniPathway"/>
</dbReference>
<dbReference type="GO" id="GO:0003989">
    <property type="term" value="F:acetyl-CoA carboxylase activity"/>
    <property type="evidence" value="ECO:0007669"/>
    <property type="project" value="InterPro"/>
</dbReference>
<dbReference type="Pfam" id="PF00364">
    <property type="entry name" value="Biotin_lipoyl"/>
    <property type="match status" value="1"/>
</dbReference>
<dbReference type="InterPro" id="IPR000089">
    <property type="entry name" value="Biotin_lipoyl"/>
</dbReference>
<dbReference type="UniPathway" id="UPA00094"/>
<dbReference type="NCBIfam" id="TIGR00531">
    <property type="entry name" value="BCCP"/>
    <property type="match status" value="1"/>
</dbReference>
<keyword evidence="7 8" id="KW-0092">Biotin</keyword>
<dbReference type="Gene3D" id="2.40.50.100">
    <property type="match status" value="1"/>
</dbReference>
<gene>
    <name evidence="11" type="primary">accB</name>
    <name evidence="11" type="ORF">G4Z02_06575</name>
</gene>
<dbReference type="InterPro" id="IPR001249">
    <property type="entry name" value="AcCoA_biotinCC"/>
</dbReference>
<name>A0A7L7KT25_9MOLU</name>
<keyword evidence="4 8" id="KW-0276">Fatty acid metabolism</keyword>
<evidence type="ECO:0000256" key="4">
    <source>
        <dbReference type="ARBA" id="ARBA00022832"/>
    </source>
</evidence>
<dbReference type="PRINTS" id="PR01071">
    <property type="entry name" value="ACOABIOTINCC"/>
</dbReference>
<dbReference type="Proteomes" id="UP000514720">
    <property type="component" value="Chromosome"/>
</dbReference>
<evidence type="ECO:0000256" key="9">
    <source>
        <dbReference type="SAM" id="MobiDB-lite"/>
    </source>
</evidence>
<keyword evidence="3 8" id="KW-0444">Lipid biosynthesis</keyword>
<feature type="region of interest" description="Disordered" evidence="9">
    <location>
        <begin position="41"/>
        <end position="67"/>
    </location>
</feature>
<keyword evidence="6 8" id="KW-0275">Fatty acid biosynthesis</keyword>
<evidence type="ECO:0000259" key="10">
    <source>
        <dbReference type="PROSITE" id="PS50968"/>
    </source>
</evidence>
<evidence type="ECO:0000256" key="5">
    <source>
        <dbReference type="ARBA" id="ARBA00023098"/>
    </source>
</evidence>
<evidence type="ECO:0000256" key="7">
    <source>
        <dbReference type="ARBA" id="ARBA00023267"/>
    </source>
</evidence>
<proteinExistence type="predicted"/>
<evidence type="ECO:0000256" key="6">
    <source>
        <dbReference type="ARBA" id="ARBA00023160"/>
    </source>
</evidence>
<dbReference type="GO" id="GO:0009317">
    <property type="term" value="C:acetyl-CoA carboxylase complex"/>
    <property type="evidence" value="ECO:0007669"/>
    <property type="project" value="InterPro"/>
</dbReference>
<organism evidence="11 12">
    <name type="scientific">Candidatus Xianfuyuplasma coldseepsis</name>
    <dbReference type="NCBI Taxonomy" id="2782163"/>
    <lineage>
        <taxon>Bacteria</taxon>
        <taxon>Bacillati</taxon>
        <taxon>Mycoplasmatota</taxon>
        <taxon>Mollicutes</taxon>
        <taxon>Candidatus Izemoplasmatales</taxon>
        <taxon>Candidatus Izemoplasmataceae</taxon>
        <taxon>Candidatus Xianfuyuplasma</taxon>
    </lineage>
</organism>
<evidence type="ECO:0000256" key="3">
    <source>
        <dbReference type="ARBA" id="ARBA00022516"/>
    </source>
</evidence>
<evidence type="ECO:0000313" key="12">
    <source>
        <dbReference type="Proteomes" id="UP000514720"/>
    </source>
</evidence>
<dbReference type="InterPro" id="IPR001882">
    <property type="entry name" value="Biotin_BS"/>
</dbReference>
<dbReference type="RefSeq" id="WP_258877226.1">
    <property type="nucleotide sequence ID" value="NZ_CP048914.1"/>
</dbReference>
<dbReference type="CDD" id="cd06850">
    <property type="entry name" value="biotinyl_domain"/>
    <property type="match status" value="1"/>
</dbReference>
<protein>
    <recommendedName>
        <fullName evidence="2 8">Biotin carboxyl carrier protein of acetyl-CoA carboxylase</fullName>
    </recommendedName>
</protein>
<evidence type="ECO:0000256" key="2">
    <source>
        <dbReference type="ARBA" id="ARBA00017562"/>
    </source>
</evidence>
<dbReference type="PANTHER" id="PTHR45266:SF3">
    <property type="entry name" value="OXALOACETATE DECARBOXYLASE ALPHA CHAIN"/>
    <property type="match status" value="1"/>
</dbReference>
<dbReference type="InterPro" id="IPR050709">
    <property type="entry name" value="Biotin_Carboxyl_Carrier/Decarb"/>
</dbReference>
<dbReference type="SUPFAM" id="SSF51230">
    <property type="entry name" value="Single hybrid motif"/>
    <property type="match status" value="1"/>
</dbReference>
<dbReference type="KEGG" id="xcl:G4Z02_06575"/>
<dbReference type="PANTHER" id="PTHR45266">
    <property type="entry name" value="OXALOACETATE DECARBOXYLASE ALPHA CHAIN"/>
    <property type="match status" value="1"/>
</dbReference>
<reference evidence="11 12" key="1">
    <citation type="submission" date="2020-02" db="EMBL/GenBank/DDBJ databases">
        <authorList>
            <person name="Zheng R.K."/>
            <person name="Sun C.M."/>
        </authorList>
    </citation>
    <scope>NUCLEOTIDE SEQUENCE [LARGE SCALE GENOMIC DNA]</scope>
    <source>
        <strain evidence="12">zrk13</strain>
    </source>
</reference>
<evidence type="ECO:0000256" key="8">
    <source>
        <dbReference type="RuleBase" id="RU364072"/>
    </source>
</evidence>
<evidence type="ECO:0000256" key="1">
    <source>
        <dbReference type="ARBA" id="ARBA00005194"/>
    </source>
</evidence>
<sequence length="150" mass="16457">MDLRQIKNIIKEFEDSKIDKLEISDKDFSIKLEKNKTQTIFSSSPSVSDNGVATPPVATPSEQVQPEVEENTNVLVKAPLVGTFYQAPSPDASPFVRVNQKVNKGDTLFIVEAMKVMNEIAAPVSGTVVKINVSDATMVEFGQVVMEIQE</sequence>
<feature type="domain" description="Lipoyl-binding" evidence="10">
    <location>
        <begin position="73"/>
        <end position="149"/>
    </location>
</feature>